<dbReference type="RefSeq" id="WP_045552049.1">
    <property type="nucleotide sequence ID" value="NZ_JZDQ02000007.1"/>
</dbReference>
<accession>A0A1J4N7X0</accession>
<keyword evidence="4" id="KW-1185">Reference proteome</keyword>
<dbReference type="Gene3D" id="3.40.50.720">
    <property type="entry name" value="NAD(P)-binding Rossmann-like Domain"/>
    <property type="match status" value="1"/>
</dbReference>
<keyword evidence="2" id="KW-0560">Oxidoreductase</keyword>
<evidence type="ECO:0000313" key="4">
    <source>
        <dbReference type="Proteomes" id="UP000033772"/>
    </source>
</evidence>
<evidence type="ECO:0000256" key="2">
    <source>
        <dbReference type="ARBA" id="ARBA00023002"/>
    </source>
</evidence>
<proteinExistence type="inferred from homology"/>
<dbReference type="STRING" id="1844.UG56_006205"/>
<dbReference type="Proteomes" id="UP000033772">
    <property type="component" value="Unassembled WGS sequence"/>
</dbReference>
<comment type="caution">
    <text evidence="3">The sequence shown here is derived from an EMBL/GenBank/DDBJ whole genome shotgun (WGS) entry which is preliminary data.</text>
</comment>
<dbReference type="Pfam" id="PF13561">
    <property type="entry name" value="adh_short_C2"/>
    <property type="match status" value="1"/>
</dbReference>
<evidence type="ECO:0000313" key="3">
    <source>
        <dbReference type="EMBL" id="OIJ27605.1"/>
    </source>
</evidence>
<dbReference type="InterPro" id="IPR036291">
    <property type="entry name" value="NAD(P)-bd_dom_sf"/>
</dbReference>
<dbReference type="EMBL" id="JZDQ02000007">
    <property type="protein sequence ID" value="OIJ27605.1"/>
    <property type="molecule type" value="Genomic_DNA"/>
</dbReference>
<dbReference type="PRINTS" id="PR00080">
    <property type="entry name" value="SDRFAMILY"/>
</dbReference>
<sequence>MSLDGAPVLVTGAGRGLGLAISRRLARAGARVWLADIREDWLATAAATLREEGHEVSTVPVDVTDQASVRAMVKETGPVYGLVNNAARADGVGGKPVHEIDPAEWDSLMAVNLRGPWLVSREVVPGMIEAGTGRVLNIGSDSALYGSANLAHYIASKGGLAALTRAMARDLGPHGITVNTLAAGLTTTEAAQQIPEHRHQLYRDNRALTRDQEPADVVGAAAFLLGPEAAYITGQQLVVDGGFVFH</sequence>
<dbReference type="FunFam" id="3.40.50.720:FF:000084">
    <property type="entry name" value="Short-chain dehydrogenase reductase"/>
    <property type="match status" value="1"/>
</dbReference>
<dbReference type="GO" id="GO:0016491">
    <property type="term" value="F:oxidoreductase activity"/>
    <property type="evidence" value="ECO:0007669"/>
    <property type="project" value="UniProtKB-KW"/>
</dbReference>
<name>A0A1J4N7X0_9ACTN</name>
<dbReference type="AlphaFoldDB" id="A0A1J4N7X0"/>
<dbReference type="InterPro" id="IPR002347">
    <property type="entry name" value="SDR_fam"/>
</dbReference>
<reference evidence="3" key="1">
    <citation type="submission" date="2016-10" db="EMBL/GenBank/DDBJ databases">
        <title>Draft Genome Sequence of Nocardioides luteus Strain BAFB, an Alkane-Degrading Bacterium Isolated from JP-7 Polluted Soil.</title>
        <authorList>
            <person name="Brown L."/>
            <person name="Ruiz O.N."/>
            <person name="Gunasekera T."/>
        </authorList>
    </citation>
    <scope>NUCLEOTIDE SEQUENCE [LARGE SCALE GENOMIC DNA]</scope>
    <source>
        <strain evidence="3">BAFB</strain>
    </source>
</reference>
<dbReference type="PANTHER" id="PTHR43669:SF14">
    <property type="entry name" value="OXIDOREDUCTASE"/>
    <property type="match status" value="1"/>
</dbReference>
<gene>
    <name evidence="3" type="ORF">UG56_006205</name>
</gene>
<comment type="similarity">
    <text evidence="1">Belongs to the short-chain dehydrogenases/reductases (SDR) family.</text>
</comment>
<dbReference type="PANTHER" id="PTHR43669">
    <property type="entry name" value="5-KETO-D-GLUCONATE 5-REDUCTASE"/>
    <property type="match status" value="1"/>
</dbReference>
<dbReference type="SUPFAM" id="SSF51735">
    <property type="entry name" value="NAD(P)-binding Rossmann-fold domains"/>
    <property type="match status" value="1"/>
</dbReference>
<protein>
    <submittedName>
        <fullName evidence="3">Short-chain dehydrogenase</fullName>
    </submittedName>
</protein>
<dbReference type="CDD" id="cd05233">
    <property type="entry name" value="SDR_c"/>
    <property type="match status" value="1"/>
</dbReference>
<dbReference type="OrthoDB" id="517007at2"/>
<evidence type="ECO:0000256" key="1">
    <source>
        <dbReference type="ARBA" id="ARBA00006484"/>
    </source>
</evidence>
<organism evidence="3 4">
    <name type="scientific">Nocardioides luteus</name>
    <dbReference type="NCBI Taxonomy" id="1844"/>
    <lineage>
        <taxon>Bacteria</taxon>
        <taxon>Bacillati</taxon>
        <taxon>Actinomycetota</taxon>
        <taxon>Actinomycetes</taxon>
        <taxon>Propionibacteriales</taxon>
        <taxon>Nocardioidaceae</taxon>
        <taxon>Nocardioides</taxon>
    </lineage>
</organism>
<dbReference type="PRINTS" id="PR00081">
    <property type="entry name" value="GDHRDH"/>
</dbReference>